<dbReference type="GO" id="GO:0016831">
    <property type="term" value="F:carboxy-lyase activity"/>
    <property type="evidence" value="ECO:0007669"/>
    <property type="project" value="TreeGrafter"/>
</dbReference>
<dbReference type="InterPro" id="IPR036551">
    <property type="entry name" value="Flavin_trans-like"/>
</dbReference>
<feature type="binding site" evidence="7">
    <location>
        <begin position="107"/>
        <end position="110"/>
    </location>
    <ligand>
        <name>FMN</name>
        <dbReference type="ChEBI" id="CHEBI:58210"/>
    </ligand>
</feature>
<accession>A0A1E3L4J3</accession>
<keyword evidence="10" id="KW-1185">Reference proteome</keyword>
<dbReference type="FunFam" id="3.40.50.1950:FF:000001">
    <property type="entry name" value="Flavin prenyltransferase UbiX"/>
    <property type="match status" value="1"/>
</dbReference>
<feature type="binding site" evidence="7">
    <location>
        <position position="172"/>
    </location>
    <ligand>
        <name>dimethylallyl phosphate</name>
        <dbReference type="ChEBI" id="CHEBI:88052"/>
    </ligand>
</feature>
<comment type="caution">
    <text evidence="7">Lacks conserved residue(s) required for the propagation of feature annotation.</text>
</comment>
<dbReference type="InterPro" id="IPR004507">
    <property type="entry name" value="UbiX-like"/>
</dbReference>
<keyword evidence="1 7" id="KW-0637">Prenyltransferase</keyword>
<dbReference type="Pfam" id="PF02441">
    <property type="entry name" value="Flavoprotein"/>
    <property type="match status" value="1"/>
</dbReference>
<sequence length="210" mass="23445">MVVNSTEHTANQRYIVGITGASGSIYGIRLTEVLLSLGYTVHLVISNAGWRVLKEEMDWEASSREEMLEQYFSTWSAQLVYHSFADIGATIASGSFRVKAMIIVPCSMGTLANIAGGMSANLMTRAADVVLKEERKLVIVPRETPLQAIHLENMLKLARMGVSIVPAMPAFYYRPKTLDDTVDFMVGKVLDILDIEHQLFERWGNGREKF</sequence>
<evidence type="ECO:0000313" key="10">
    <source>
        <dbReference type="Proteomes" id="UP000094578"/>
    </source>
</evidence>
<evidence type="ECO:0000259" key="8">
    <source>
        <dbReference type="Pfam" id="PF02441"/>
    </source>
</evidence>
<comment type="function">
    <text evidence="7">Flavin prenyltransferase that catalyzes the synthesis of the prenylated FMN cofactor (prenyl-FMN) for 4-hydroxy-3-polyprenylbenzoic acid decarboxylase UbiD. The prenyltransferase is metal-independent and links a dimethylallyl moiety from dimethylallyl monophosphate (DMAP) to the flavin N5 and C6 atoms of FMN.</text>
</comment>
<dbReference type="Proteomes" id="UP000094578">
    <property type="component" value="Unassembled WGS sequence"/>
</dbReference>
<comment type="caution">
    <text evidence="9">The sequence shown here is derived from an EMBL/GenBank/DDBJ whole genome shotgun (WGS) entry which is preliminary data.</text>
</comment>
<dbReference type="PATRIC" id="fig|1886670.3.peg.2548"/>
<dbReference type="AlphaFoldDB" id="A0A1E3L4J3"/>
<keyword evidence="4 7" id="KW-0808">Transferase</keyword>
<evidence type="ECO:0000256" key="4">
    <source>
        <dbReference type="ARBA" id="ARBA00022679"/>
    </source>
</evidence>
<evidence type="ECO:0000256" key="1">
    <source>
        <dbReference type="ARBA" id="ARBA00022602"/>
    </source>
</evidence>
<dbReference type="STRING" id="1886670.PTI45_02503"/>
<feature type="domain" description="Flavoprotein" evidence="8">
    <location>
        <begin position="13"/>
        <end position="192"/>
    </location>
</feature>
<evidence type="ECO:0000256" key="5">
    <source>
        <dbReference type="ARBA" id="ARBA00050612"/>
    </source>
</evidence>
<name>A0A1E3L4J3_9BACL</name>
<dbReference type="EC" id="2.5.1.129" evidence="7"/>
<evidence type="ECO:0000256" key="6">
    <source>
        <dbReference type="ARBA" id="ARBA00060793"/>
    </source>
</evidence>
<evidence type="ECO:0000256" key="2">
    <source>
        <dbReference type="ARBA" id="ARBA00022630"/>
    </source>
</evidence>
<evidence type="ECO:0000256" key="7">
    <source>
        <dbReference type="HAMAP-Rule" id="MF_01984"/>
    </source>
</evidence>
<feature type="binding site" evidence="7">
    <location>
        <begin position="20"/>
        <end position="22"/>
    </location>
    <ligand>
        <name>FMN</name>
        <dbReference type="ChEBI" id="CHEBI:58210"/>
    </ligand>
</feature>
<reference evidence="9 10" key="1">
    <citation type="submission" date="2016-08" db="EMBL/GenBank/DDBJ databases">
        <title>Genome sequencing of Paenibacillus sp. TI45-13ar, isolated from Korean traditional nuruk.</title>
        <authorList>
            <person name="Kim S.-J."/>
        </authorList>
    </citation>
    <scope>NUCLEOTIDE SEQUENCE [LARGE SCALE GENOMIC DNA]</scope>
    <source>
        <strain evidence="9 10">TI45-13ar</strain>
    </source>
</reference>
<dbReference type="InterPro" id="IPR003382">
    <property type="entry name" value="Flavoprotein"/>
</dbReference>
<feature type="binding site" evidence="7">
    <location>
        <position position="188"/>
    </location>
    <ligand>
        <name>dimethylallyl phosphate</name>
        <dbReference type="ChEBI" id="CHEBI:88052"/>
    </ligand>
</feature>
<evidence type="ECO:0000313" key="9">
    <source>
        <dbReference type="EMBL" id="ODP28085.1"/>
    </source>
</evidence>
<dbReference type="RefSeq" id="WP_371748179.1">
    <property type="nucleotide sequence ID" value="NZ_MDER01000043.1"/>
</dbReference>
<dbReference type="NCBIfam" id="TIGR00421">
    <property type="entry name" value="ubiX_pad"/>
    <property type="match status" value="1"/>
</dbReference>
<dbReference type="PANTHER" id="PTHR43374:SF1">
    <property type="entry name" value="FLAVIN PRENYLTRANSFERASE PAD1, MITOCHONDRIAL"/>
    <property type="match status" value="1"/>
</dbReference>
<gene>
    <name evidence="7 9" type="primary">ubiX</name>
    <name evidence="9" type="ORF">PTI45_02503</name>
</gene>
<keyword evidence="3 7" id="KW-0288">FMN</keyword>
<comment type="catalytic activity">
    <reaction evidence="5 7">
        <text>dimethylallyl phosphate + FMNH2 = prenylated FMNH2 + phosphate</text>
        <dbReference type="Rhea" id="RHEA:37743"/>
        <dbReference type="ChEBI" id="CHEBI:43474"/>
        <dbReference type="ChEBI" id="CHEBI:57618"/>
        <dbReference type="ChEBI" id="CHEBI:87467"/>
        <dbReference type="ChEBI" id="CHEBI:88052"/>
        <dbReference type="EC" id="2.5.1.129"/>
    </reaction>
</comment>
<evidence type="ECO:0000256" key="3">
    <source>
        <dbReference type="ARBA" id="ARBA00022643"/>
    </source>
</evidence>
<organism evidence="9 10">
    <name type="scientific">Paenibacillus nuruki</name>
    <dbReference type="NCBI Taxonomy" id="1886670"/>
    <lineage>
        <taxon>Bacteria</taxon>
        <taxon>Bacillati</taxon>
        <taxon>Bacillota</taxon>
        <taxon>Bacilli</taxon>
        <taxon>Bacillales</taxon>
        <taxon>Paenibacillaceae</taxon>
        <taxon>Paenibacillus</taxon>
    </lineage>
</organism>
<feature type="binding site" evidence="7">
    <location>
        <position position="142"/>
    </location>
    <ligand>
        <name>FMN</name>
        <dbReference type="ChEBI" id="CHEBI:58210"/>
    </ligand>
</feature>
<dbReference type="HAMAP" id="MF_01984">
    <property type="entry name" value="ubiX_pad"/>
    <property type="match status" value="1"/>
</dbReference>
<comment type="similarity">
    <text evidence="6 7">Belongs to the UbiX/PAD1 family.</text>
</comment>
<dbReference type="SUPFAM" id="SSF52507">
    <property type="entry name" value="Homo-oligomeric flavin-containing Cys decarboxylases, HFCD"/>
    <property type="match status" value="1"/>
</dbReference>
<feature type="binding site" evidence="7">
    <location>
        <position position="46"/>
    </location>
    <ligand>
        <name>FMN</name>
        <dbReference type="ChEBI" id="CHEBI:58210"/>
    </ligand>
</feature>
<dbReference type="NCBIfam" id="NF004685">
    <property type="entry name" value="PRK06029.1"/>
    <property type="match status" value="1"/>
</dbReference>
<dbReference type="PANTHER" id="PTHR43374">
    <property type="entry name" value="FLAVIN PRENYLTRANSFERASE"/>
    <property type="match status" value="1"/>
</dbReference>
<proteinExistence type="inferred from homology"/>
<keyword evidence="2 7" id="KW-0285">Flavoprotein</keyword>
<dbReference type="GO" id="GO:0106141">
    <property type="term" value="F:flavin prenyltransferase activity"/>
    <property type="evidence" value="ECO:0007669"/>
    <property type="project" value="UniProtKB-EC"/>
</dbReference>
<dbReference type="Gene3D" id="3.40.50.1950">
    <property type="entry name" value="Flavin prenyltransferase-like"/>
    <property type="match status" value="1"/>
</dbReference>
<keyword evidence="9" id="KW-0456">Lyase</keyword>
<protein>
    <recommendedName>
        <fullName evidence="7">Flavin prenyltransferase UbiX</fullName>
        <ecNumber evidence="7">2.5.1.129</ecNumber>
    </recommendedName>
</protein>
<dbReference type="EMBL" id="MDER01000043">
    <property type="protein sequence ID" value="ODP28085.1"/>
    <property type="molecule type" value="Genomic_DNA"/>
</dbReference>